<dbReference type="InterPro" id="IPR050065">
    <property type="entry name" value="GlmU-like"/>
</dbReference>
<dbReference type="GO" id="GO:0000902">
    <property type="term" value="P:cell morphogenesis"/>
    <property type="evidence" value="ECO:0007669"/>
    <property type="project" value="UniProtKB-UniRule"/>
</dbReference>
<feature type="binding site" evidence="18">
    <location>
        <position position="102"/>
    </location>
    <ligand>
        <name>Mg(2+)</name>
        <dbReference type="ChEBI" id="CHEBI:18420"/>
    </ligand>
</feature>
<dbReference type="InterPro" id="IPR056729">
    <property type="entry name" value="GMPPB_C"/>
</dbReference>
<dbReference type="InterPro" id="IPR029044">
    <property type="entry name" value="Nucleotide-diphossugar_trans"/>
</dbReference>
<evidence type="ECO:0000256" key="4">
    <source>
        <dbReference type="ARBA" id="ARBA00022490"/>
    </source>
</evidence>
<dbReference type="GO" id="GO:0009245">
    <property type="term" value="P:lipid A biosynthetic process"/>
    <property type="evidence" value="ECO:0007669"/>
    <property type="project" value="UniProtKB-UniRule"/>
</dbReference>
<feature type="binding site" evidence="18">
    <location>
        <position position="438"/>
    </location>
    <ligand>
        <name>acetyl-CoA</name>
        <dbReference type="ChEBI" id="CHEBI:57288"/>
    </ligand>
</feature>
<feature type="binding site" evidence="18">
    <location>
        <begin position="8"/>
        <end position="11"/>
    </location>
    <ligand>
        <name>UDP-N-acetyl-alpha-D-glucosamine</name>
        <dbReference type="ChEBI" id="CHEBI:57705"/>
    </ligand>
</feature>
<dbReference type="Pfam" id="PF00132">
    <property type="entry name" value="Hexapep"/>
    <property type="match status" value="1"/>
</dbReference>
<protein>
    <recommendedName>
        <fullName evidence="18">Bifunctional protein GlmU</fullName>
    </recommendedName>
    <domain>
        <recommendedName>
            <fullName evidence="18">UDP-N-acetylglucosamine pyrophosphorylase</fullName>
            <ecNumber evidence="18">2.7.7.23</ecNumber>
        </recommendedName>
        <alternativeName>
            <fullName evidence="18">N-acetylglucosamine-1-phosphate uridyltransferase</fullName>
        </alternativeName>
    </domain>
    <domain>
        <recommendedName>
            <fullName evidence="18">Glucosamine-1-phosphate N-acetyltransferase</fullName>
            <ecNumber evidence="18">2.3.1.157</ecNumber>
        </recommendedName>
    </domain>
</protein>
<dbReference type="GO" id="GO:0006048">
    <property type="term" value="P:UDP-N-acetylglucosamine biosynthetic process"/>
    <property type="evidence" value="ECO:0007669"/>
    <property type="project" value="UniProtKB-UniPathway"/>
</dbReference>
<comment type="pathway">
    <text evidence="18">Nucleotide-sugar biosynthesis; UDP-N-acetyl-alpha-D-glucosamine biosynthesis; UDP-N-acetyl-alpha-D-glucosamine from N-acetyl-alpha-D-glucosamine 1-phosphate: step 1/1.</text>
</comment>
<dbReference type="CDD" id="cd03353">
    <property type="entry name" value="LbH_GlmU_C"/>
    <property type="match status" value="1"/>
</dbReference>
<dbReference type="GO" id="GO:0071555">
    <property type="term" value="P:cell wall organization"/>
    <property type="evidence" value="ECO:0007669"/>
    <property type="project" value="UniProtKB-KW"/>
</dbReference>
<feature type="binding site" evidence="18">
    <location>
        <position position="349"/>
    </location>
    <ligand>
        <name>UDP-N-acetyl-alpha-D-glucosamine</name>
        <dbReference type="ChEBI" id="CHEBI:57705"/>
    </ligand>
</feature>
<keyword evidence="11 18" id="KW-0573">Peptidoglycan synthesis</keyword>
<dbReference type="AlphaFoldDB" id="A0A084IM93"/>
<dbReference type="PATRIC" id="fig|1304275.5.peg.1718"/>
<keyword evidence="13 18" id="KW-0012">Acyltransferase</keyword>
<feature type="binding site" evidence="18">
    <location>
        <position position="225"/>
    </location>
    <ligand>
        <name>Mg(2+)</name>
        <dbReference type="ChEBI" id="CHEBI:18420"/>
    </ligand>
</feature>
<feature type="region of interest" description="Pyrophosphorylase" evidence="18">
    <location>
        <begin position="1"/>
        <end position="227"/>
    </location>
</feature>
<dbReference type="Proteomes" id="UP000028302">
    <property type="component" value="Unassembled WGS sequence"/>
</dbReference>
<dbReference type="EMBL" id="APNK01000009">
    <property type="protein sequence ID" value="KEZ77827.1"/>
    <property type="molecule type" value="Genomic_DNA"/>
</dbReference>
<evidence type="ECO:0000256" key="16">
    <source>
        <dbReference type="ARBA" id="ARBA00048493"/>
    </source>
</evidence>
<dbReference type="EC" id="2.7.7.23" evidence="18"/>
<feature type="region of interest" description="Linker" evidence="18">
    <location>
        <begin position="228"/>
        <end position="248"/>
    </location>
</feature>
<feature type="binding site" evidence="18">
    <location>
        <position position="167"/>
    </location>
    <ligand>
        <name>UDP-N-acetyl-alpha-D-glucosamine</name>
        <dbReference type="ChEBI" id="CHEBI:57705"/>
    </ligand>
</feature>
<dbReference type="GO" id="GO:0005737">
    <property type="term" value="C:cytoplasm"/>
    <property type="evidence" value="ECO:0007669"/>
    <property type="project" value="UniProtKB-SubCell"/>
</dbReference>
<keyword evidence="4 18" id="KW-0963">Cytoplasm</keyword>
<evidence type="ECO:0000256" key="8">
    <source>
        <dbReference type="ARBA" id="ARBA00022737"/>
    </source>
</evidence>
<keyword evidence="14 18" id="KW-0961">Cell wall biogenesis/degradation</keyword>
<evidence type="ECO:0000256" key="13">
    <source>
        <dbReference type="ARBA" id="ARBA00023315"/>
    </source>
</evidence>
<feature type="active site" description="Proton acceptor" evidence="18">
    <location>
        <position position="361"/>
    </location>
</feature>
<dbReference type="GO" id="GO:0008360">
    <property type="term" value="P:regulation of cell shape"/>
    <property type="evidence" value="ECO:0007669"/>
    <property type="project" value="UniProtKB-KW"/>
</dbReference>
<dbReference type="STRING" id="1304275.C41B8_08425"/>
<dbReference type="InterPro" id="IPR005882">
    <property type="entry name" value="Bifunctional_GlmU"/>
</dbReference>
<evidence type="ECO:0000256" key="14">
    <source>
        <dbReference type="ARBA" id="ARBA00023316"/>
    </source>
</evidence>
<evidence type="ECO:0000256" key="7">
    <source>
        <dbReference type="ARBA" id="ARBA00022723"/>
    </source>
</evidence>
<keyword evidence="9 18" id="KW-0460">Magnesium</keyword>
<evidence type="ECO:0000256" key="2">
    <source>
        <dbReference type="ARBA" id="ARBA00007707"/>
    </source>
</evidence>
<dbReference type="InterPro" id="IPR025877">
    <property type="entry name" value="MobA-like_NTP_Trfase"/>
</dbReference>
<keyword evidence="7 18" id="KW-0479">Metal-binding</keyword>
<feature type="binding site" evidence="18">
    <location>
        <position position="421"/>
    </location>
    <ligand>
        <name>acetyl-CoA</name>
        <dbReference type="ChEBI" id="CHEBI:57288"/>
    </ligand>
</feature>
<evidence type="ECO:0000256" key="11">
    <source>
        <dbReference type="ARBA" id="ARBA00022984"/>
    </source>
</evidence>
<feature type="binding site" evidence="18">
    <location>
        <position position="73"/>
    </location>
    <ligand>
        <name>UDP-N-acetyl-alpha-D-glucosamine</name>
        <dbReference type="ChEBI" id="CHEBI:57705"/>
    </ligand>
</feature>
<evidence type="ECO:0000256" key="10">
    <source>
        <dbReference type="ARBA" id="ARBA00022960"/>
    </source>
</evidence>
<feature type="binding site" evidence="18">
    <location>
        <position position="137"/>
    </location>
    <ligand>
        <name>UDP-N-acetyl-alpha-D-glucosamine</name>
        <dbReference type="ChEBI" id="CHEBI:57705"/>
    </ligand>
</feature>
<feature type="binding site" evidence="18">
    <location>
        <begin position="100"/>
        <end position="102"/>
    </location>
    <ligand>
        <name>UDP-N-acetyl-alpha-D-glucosamine</name>
        <dbReference type="ChEBI" id="CHEBI:57705"/>
    </ligand>
</feature>
<feature type="domain" description="Mannose-1-phosphate guanyltransferase C-terminal" evidence="20">
    <location>
        <begin position="268"/>
        <end position="332"/>
    </location>
</feature>
<accession>A0A084IM93</accession>
<name>A0A084IM93_SALHC</name>
<comment type="cofactor">
    <cofactor evidence="18">
        <name>Mg(2+)</name>
        <dbReference type="ChEBI" id="CHEBI:18420"/>
    </cofactor>
    <text evidence="18">Binds 1 Mg(2+) ion per subunit.</text>
</comment>
<comment type="caution">
    <text evidence="21">The sequence shown here is derived from an EMBL/GenBank/DDBJ whole genome shotgun (WGS) entry which is preliminary data.</text>
</comment>
<dbReference type="GO" id="GO:0003977">
    <property type="term" value="F:UDP-N-acetylglucosamine diphosphorylase activity"/>
    <property type="evidence" value="ECO:0007669"/>
    <property type="project" value="UniProtKB-UniRule"/>
</dbReference>
<dbReference type="PANTHER" id="PTHR43584:SF3">
    <property type="entry name" value="BIFUNCTIONAL PROTEIN GLMU"/>
    <property type="match status" value="1"/>
</dbReference>
<dbReference type="EC" id="2.3.1.157" evidence="18"/>
<dbReference type="InterPro" id="IPR038009">
    <property type="entry name" value="GlmU_C_LbH"/>
</dbReference>
<dbReference type="OrthoDB" id="9775031at2"/>
<comment type="similarity">
    <text evidence="2 18">In the C-terminal section; belongs to the transferase hexapeptide repeat family.</text>
</comment>
<dbReference type="Gene3D" id="3.90.550.10">
    <property type="entry name" value="Spore Coat Polysaccharide Biosynthesis Protein SpsA, Chain A"/>
    <property type="match status" value="1"/>
</dbReference>
<feature type="binding site" evidence="18">
    <location>
        <position position="375"/>
    </location>
    <ligand>
        <name>UDP-N-acetyl-alpha-D-glucosamine</name>
        <dbReference type="ChEBI" id="CHEBI:57705"/>
    </ligand>
</feature>
<keyword evidence="6 18" id="KW-0548">Nucleotidyltransferase</keyword>
<evidence type="ECO:0000313" key="21">
    <source>
        <dbReference type="EMBL" id="KEZ77827.1"/>
    </source>
</evidence>
<evidence type="ECO:0000256" key="18">
    <source>
        <dbReference type="HAMAP-Rule" id="MF_01631"/>
    </source>
</evidence>
<dbReference type="UniPathway" id="UPA00113">
    <property type="reaction ID" value="UER00532"/>
</dbReference>
<reference evidence="21 22" key="1">
    <citation type="submission" date="2013-03" db="EMBL/GenBank/DDBJ databases">
        <title>Salinisphaera hydrothermalis C41B8 Genome Sequencing.</title>
        <authorList>
            <person name="Li C."/>
            <person name="Lai Q."/>
            <person name="Shao Z."/>
        </authorList>
    </citation>
    <scope>NUCLEOTIDE SEQUENCE [LARGE SCALE GENOMIC DNA]</scope>
    <source>
        <strain evidence="21 22">C41B8</strain>
    </source>
</reference>
<evidence type="ECO:0000256" key="1">
    <source>
        <dbReference type="ARBA" id="ARBA00004496"/>
    </source>
</evidence>
<feature type="binding site" evidence="18">
    <location>
        <begin position="78"/>
        <end position="79"/>
    </location>
    <ligand>
        <name>UDP-N-acetyl-alpha-D-glucosamine</name>
        <dbReference type="ChEBI" id="CHEBI:57705"/>
    </ligand>
</feature>
<keyword evidence="12 18" id="KW-0511">Multifunctional enzyme</keyword>
<keyword evidence="10 18" id="KW-0133">Cell shape</keyword>
<feature type="binding site" evidence="18">
    <location>
        <position position="364"/>
    </location>
    <ligand>
        <name>UDP-N-acetyl-alpha-D-glucosamine</name>
        <dbReference type="ChEBI" id="CHEBI:57705"/>
    </ligand>
</feature>
<comment type="function">
    <text evidence="17 18">Catalyzes the last two sequential reactions in the de novo biosynthetic pathway for UDP-N-acetylglucosamine (UDP-GlcNAc). The C-terminal domain catalyzes the transfer of acetyl group from acetyl coenzyme A to glucosamine-1-phosphate (GlcN-1-P) to produce N-acetylglucosamine-1-phosphate (GlcNAc-1-P), which is converted into UDP-GlcNAc by the transfer of uridine 5-monophosphate (from uridine 5-triphosphate), a reaction catalyzed by the N-terminal domain.</text>
</comment>
<dbReference type="Pfam" id="PF12804">
    <property type="entry name" value="NTP_transf_3"/>
    <property type="match status" value="1"/>
</dbReference>
<evidence type="ECO:0000256" key="9">
    <source>
        <dbReference type="ARBA" id="ARBA00022842"/>
    </source>
</evidence>
<comment type="catalytic activity">
    <reaction evidence="16 18">
        <text>N-acetyl-alpha-D-glucosamine 1-phosphate + UTP + H(+) = UDP-N-acetyl-alpha-D-glucosamine + diphosphate</text>
        <dbReference type="Rhea" id="RHEA:13509"/>
        <dbReference type="ChEBI" id="CHEBI:15378"/>
        <dbReference type="ChEBI" id="CHEBI:33019"/>
        <dbReference type="ChEBI" id="CHEBI:46398"/>
        <dbReference type="ChEBI" id="CHEBI:57705"/>
        <dbReference type="ChEBI" id="CHEBI:57776"/>
        <dbReference type="EC" id="2.7.7.23"/>
    </reaction>
</comment>
<gene>
    <name evidence="18" type="primary">glmU</name>
    <name evidence="21" type="ORF">C41B8_08425</name>
</gene>
<feature type="binding site" evidence="18">
    <location>
        <position position="22"/>
    </location>
    <ligand>
        <name>UDP-N-acetyl-alpha-D-glucosamine</name>
        <dbReference type="ChEBI" id="CHEBI:57705"/>
    </ligand>
</feature>
<feature type="binding site" evidence="18">
    <location>
        <position position="331"/>
    </location>
    <ligand>
        <name>UDP-N-acetyl-alpha-D-glucosamine</name>
        <dbReference type="ChEBI" id="CHEBI:57705"/>
    </ligand>
</feature>
<keyword evidence="5 18" id="KW-0808">Transferase</keyword>
<dbReference type="Gene3D" id="2.160.10.10">
    <property type="entry name" value="Hexapeptide repeat proteins"/>
    <property type="match status" value="1"/>
</dbReference>
<dbReference type="InterPro" id="IPR011004">
    <property type="entry name" value="Trimer_LpxA-like_sf"/>
</dbReference>
<evidence type="ECO:0000256" key="6">
    <source>
        <dbReference type="ARBA" id="ARBA00022695"/>
    </source>
</evidence>
<dbReference type="NCBIfam" id="TIGR01173">
    <property type="entry name" value="glmU"/>
    <property type="match status" value="1"/>
</dbReference>
<feature type="binding site" evidence="18">
    <location>
        <position position="378"/>
    </location>
    <ligand>
        <name>acetyl-CoA</name>
        <dbReference type="ChEBI" id="CHEBI:57288"/>
    </ligand>
</feature>
<dbReference type="CDD" id="cd02540">
    <property type="entry name" value="GT2_GlmU_N_bac"/>
    <property type="match status" value="1"/>
</dbReference>
<dbReference type="GO" id="GO:0016020">
    <property type="term" value="C:membrane"/>
    <property type="evidence" value="ECO:0007669"/>
    <property type="project" value="GOC"/>
</dbReference>
<dbReference type="GO" id="GO:0009252">
    <property type="term" value="P:peptidoglycan biosynthetic process"/>
    <property type="evidence" value="ECO:0007669"/>
    <property type="project" value="UniProtKB-UniRule"/>
</dbReference>
<dbReference type="SUPFAM" id="SSF51161">
    <property type="entry name" value="Trimeric LpxA-like enzymes"/>
    <property type="match status" value="1"/>
</dbReference>
<evidence type="ECO:0000313" key="22">
    <source>
        <dbReference type="Proteomes" id="UP000028302"/>
    </source>
</evidence>
<comment type="subunit">
    <text evidence="18">Homotrimer.</text>
</comment>
<evidence type="ECO:0000256" key="5">
    <source>
        <dbReference type="ARBA" id="ARBA00022679"/>
    </source>
</evidence>
<dbReference type="UniPathway" id="UPA00973"/>
<dbReference type="GO" id="GO:0019134">
    <property type="term" value="F:glucosamine-1-phosphate N-acetyltransferase activity"/>
    <property type="evidence" value="ECO:0007669"/>
    <property type="project" value="UniProtKB-UniRule"/>
</dbReference>
<comment type="similarity">
    <text evidence="3 18">In the N-terminal section; belongs to the N-acetylglucosamine-1-phosphate uridyltransferase family.</text>
</comment>
<dbReference type="SUPFAM" id="SSF53448">
    <property type="entry name" value="Nucleotide-diphospho-sugar transferases"/>
    <property type="match status" value="1"/>
</dbReference>
<evidence type="ECO:0000259" key="20">
    <source>
        <dbReference type="Pfam" id="PF25087"/>
    </source>
</evidence>
<dbReference type="Pfam" id="PF25087">
    <property type="entry name" value="GMPPB_C"/>
    <property type="match status" value="1"/>
</dbReference>
<sequence>MSLHIVILAAGQGKRMNSALPKVLQPLGDRPLLKHVVEAAQTLDPDRIHVVYGHGGEAVQSALGYLDVNWVHQAEQLGTGHAVAQAMDAIPDDARVLVLYGDVPLVRAATLSHLVTAAGGDKLALLTVVLDNPAGYGRVLRNDDNRVVGIVEDKDANREQRHIQETNTGLLCAQARHLRDWLARLTNTNAQGEYYLTDCIALAAVDGVPVVAGQAGTAAETQGINNKLDLSRAERLYQRRQAETLMAQGLTLRDPDRFDLRGSLRAGRDTTIDVNVVIEGEVVLGDGVTIGPNCVLRHCTIEDHTQIASHTVIEHATVGARCQIGPFARLRPDTRVADRAKIGNFVETKKTDVGEGSKINHLSYVGDTRVGRDVNIGAGVITCNYDGANKHVTRIGDGAFIGSDCQLVAPVTVERGATVGAGTTLTRNAPADKLTVGRARQTTIDGWQRPKKHTPGHQ</sequence>
<feature type="binding site" evidence="18">
    <location>
        <position position="152"/>
    </location>
    <ligand>
        <name>UDP-N-acetyl-alpha-D-glucosamine</name>
        <dbReference type="ChEBI" id="CHEBI:57705"/>
    </ligand>
</feature>
<evidence type="ECO:0000256" key="17">
    <source>
        <dbReference type="ARBA" id="ARBA00049628"/>
    </source>
</evidence>
<proteinExistence type="inferred from homology"/>
<comment type="pathway">
    <text evidence="18">Nucleotide-sugar biosynthesis; UDP-N-acetyl-alpha-D-glucosamine biosynthesis; N-acetyl-alpha-D-glucosamine 1-phosphate from alpha-D-glucosamine 6-phosphate (route II): step 2/2.</text>
</comment>
<dbReference type="eggNOG" id="COG1207">
    <property type="taxonomic scope" value="Bacteria"/>
</dbReference>
<keyword evidence="22" id="KW-1185">Reference proteome</keyword>
<dbReference type="InterPro" id="IPR001451">
    <property type="entry name" value="Hexapep"/>
</dbReference>
<dbReference type="HAMAP" id="MF_01631">
    <property type="entry name" value="GlmU"/>
    <property type="match status" value="1"/>
</dbReference>
<keyword evidence="8 18" id="KW-0677">Repeat</keyword>
<comment type="catalytic activity">
    <reaction evidence="15 18">
        <text>alpha-D-glucosamine 1-phosphate + acetyl-CoA = N-acetyl-alpha-D-glucosamine 1-phosphate + CoA + H(+)</text>
        <dbReference type="Rhea" id="RHEA:13725"/>
        <dbReference type="ChEBI" id="CHEBI:15378"/>
        <dbReference type="ChEBI" id="CHEBI:57287"/>
        <dbReference type="ChEBI" id="CHEBI:57288"/>
        <dbReference type="ChEBI" id="CHEBI:57776"/>
        <dbReference type="ChEBI" id="CHEBI:58516"/>
        <dbReference type="EC" id="2.3.1.157"/>
    </reaction>
</comment>
<feature type="binding site" evidence="18">
    <location>
        <position position="225"/>
    </location>
    <ligand>
        <name>UDP-N-acetyl-alpha-D-glucosamine</name>
        <dbReference type="ChEBI" id="CHEBI:57705"/>
    </ligand>
</feature>
<evidence type="ECO:0000256" key="12">
    <source>
        <dbReference type="ARBA" id="ARBA00023268"/>
    </source>
</evidence>
<dbReference type="GO" id="GO:0000287">
    <property type="term" value="F:magnesium ion binding"/>
    <property type="evidence" value="ECO:0007669"/>
    <property type="project" value="UniProtKB-UniRule"/>
</dbReference>
<evidence type="ECO:0000256" key="3">
    <source>
        <dbReference type="ARBA" id="ARBA00007947"/>
    </source>
</evidence>
<evidence type="ECO:0000256" key="15">
    <source>
        <dbReference type="ARBA" id="ARBA00048247"/>
    </source>
</evidence>
<feature type="domain" description="MobA-like NTP transferase" evidence="19">
    <location>
        <begin position="6"/>
        <end position="123"/>
    </location>
</feature>
<comment type="pathway">
    <text evidence="18">Bacterial outer membrane biogenesis; LPS lipid A biosynthesis.</text>
</comment>
<feature type="region of interest" description="N-acetyltransferase" evidence="18">
    <location>
        <begin position="249"/>
        <end position="458"/>
    </location>
</feature>
<dbReference type="PANTHER" id="PTHR43584">
    <property type="entry name" value="NUCLEOTIDYL TRANSFERASE"/>
    <property type="match status" value="1"/>
</dbReference>
<feature type="binding site" evidence="18">
    <location>
        <begin position="384"/>
        <end position="385"/>
    </location>
    <ligand>
        <name>acetyl-CoA</name>
        <dbReference type="ChEBI" id="CHEBI:57288"/>
    </ligand>
</feature>
<organism evidence="21 22">
    <name type="scientific">Salinisphaera hydrothermalis (strain C41B8)</name>
    <dbReference type="NCBI Taxonomy" id="1304275"/>
    <lineage>
        <taxon>Bacteria</taxon>
        <taxon>Pseudomonadati</taxon>
        <taxon>Pseudomonadota</taxon>
        <taxon>Gammaproteobacteria</taxon>
        <taxon>Salinisphaerales</taxon>
        <taxon>Salinisphaeraceae</taxon>
        <taxon>Salinisphaera</taxon>
    </lineage>
</organism>
<feature type="binding site" evidence="18">
    <location>
        <position position="403"/>
    </location>
    <ligand>
        <name>acetyl-CoA</name>
        <dbReference type="ChEBI" id="CHEBI:57288"/>
    </ligand>
</feature>
<evidence type="ECO:0000259" key="19">
    <source>
        <dbReference type="Pfam" id="PF12804"/>
    </source>
</evidence>
<comment type="subcellular location">
    <subcellularLocation>
        <location evidence="1 18">Cytoplasm</location>
    </subcellularLocation>
</comment>